<dbReference type="SMART" id="SM00986">
    <property type="entry name" value="UDG"/>
    <property type="match status" value="1"/>
</dbReference>
<dbReference type="CDD" id="cd10033">
    <property type="entry name" value="UDG_like"/>
    <property type="match status" value="1"/>
</dbReference>
<reference evidence="3 4" key="1">
    <citation type="submission" date="2019-12" db="EMBL/GenBank/DDBJ databases">
        <title>Genomic-based taxomic classification of the family Erythrobacteraceae.</title>
        <authorList>
            <person name="Xu L."/>
        </authorList>
    </citation>
    <scope>NUCLEOTIDE SEQUENCE [LARGE SCALE GENOMIC DNA]</scope>
    <source>
        <strain evidence="3 4">JCM 10282</strain>
    </source>
</reference>
<evidence type="ECO:0000259" key="1">
    <source>
        <dbReference type="SMART" id="SM00986"/>
    </source>
</evidence>
<name>A0A6I4UME1_9SPHN</name>
<dbReference type="SMART" id="SM00987">
    <property type="entry name" value="UreE_C"/>
    <property type="match status" value="1"/>
</dbReference>
<dbReference type="Proteomes" id="UP000430021">
    <property type="component" value="Unassembled WGS sequence"/>
</dbReference>
<evidence type="ECO:0000313" key="2">
    <source>
        <dbReference type="EMBL" id="MBB3776436.1"/>
    </source>
</evidence>
<protein>
    <submittedName>
        <fullName evidence="2 3">Uracil-DNA glycosylase</fullName>
    </submittedName>
</protein>
<dbReference type="OrthoDB" id="9789139at2"/>
<evidence type="ECO:0000313" key="3">
    <source>
        <dbReference type="EMBL" id="MXP38485.1"/>
    </source>
</evidence>
<sequence length="202" mass="22248">MSAPAPGDHVEALRARIADCTLCAEHLPLGPRPIARFSATSRLLIVGQAPGTKVHASGVPWDDDSGDRLRGWLGLDKATFYDPAQVALVPMGFCYPGKASGGDAPPRKECAPQWHDAVLGVLPPERLTLLVGTYAQARYLPHLKRLSLAERVSRFGEDEPFIALPHPAWRSRLFMAKHPWFDRDILPQLRAKVQAMLGHVIR</sequence>
<dbReference type="SUPFAM" id="SSF52141">
    <property type="entry name" value="Uracil-DNA glycosylase-like"/>
    <property type="match status" value="1"/>
</dbReference>
<dbReference type="InterPro" id="IPR047124">
    <property type="entry name" value="HI_0220.2"/>
</dbReference>
<dbReference type="InterPro" id="IPR005122">
    <property type="entry name" value="Uracil-DNA_glycosylase-like"/>
</dbReference>
<proteinExistence type="predicted"/>
<dbReference type="EMBL" id="JACICE010000002">
    <property type="protein sequence ID" value="MBB3776436.1"/>
    <property type="molecule type" value="Genomic_DNA"/>
</dbReference>
<comment type="caution">
    <text evidence="3">The sequence shown here is derived from an EMBL/GenBank/DDBJ whole genome shotgun (WGS) entry which is preliminary data.</text>
</comment>
<dbReference type="AlphaFoldDB" id="A0A6I4UME1"/>
<gene>
    <name evidence="2" type="ORF">FHS52_002405</name>
    <name evidence="3" type="ORF">GRI59_07650</name>
</gene>
<keyword evidence="5" id="KW-1185">Reference proteome</keyword>
<dbReference type="Proteomes" id="UP000548685">
    <property type="component" value="Unassembled WGS sequence"/>
</dbReference>
<evidence type="ECO:0000313" key="4">
    <source>
        <dbReference type="Proteomes" id="UP000430021"/>
    </source>
</evidence>
<evidence type="ECO:0000313" key="5">
    <source>
        <dbReference type="Proteomes" id="UP000548685"/>
    </source>
</evidence>
<organism evidence="3 4">
    <name type="scientific">Erythrobacter ramosus</name>
    <dbReference type="NCBI Taxonomy" id="35811"/>
    <lineage>
        <taxon>Bacteria</taxon>
        <taxon>Pseudomonadati</taxon>
        <taxon>Pseudomonadota</taxon>
        <taxon>Alphaproteobacteria</taxon>
        <taxon>Sphingomonadales</taxon>
        <taxon>Erythrobacteraceae</taxon>
        <taxon>Erythrobacter/Porphyrobacter group</taxon>
        <taxon>Erythrobacter</taxon>
    </lineage>
</organism>
<dbReference type="PANTHER" id="PTHR42160:SF1">
    <property type="entry name" value="URACIL-DNA GLYCOSYLASE SUPERFAMILY PROTEIN"/>
    <property type="match status" value="1"/>
</dbReference>
<feature type="domain" description="Uracil-DNA glycosylase-like" evidence="1">
    <location>
        <begin position="34"/>
        <end position="190"/>
    </location>
</feature>
<dbReference type="PANTHER" id="PTHR42160">
    <property type="entry name" value="URACIL-DNA GLYCOSYLASE SUPERFAMILY PROTEIN"/>
    <property type="match status" value="1"/>
</dbReference>
<dbReference type="Gene3D" id="3.40.470.10">
    <property type="entry name" value="Uracil-DNA glycosylase-like domain"/>
    <property type="match status" value="1"/>
</dbReference>
<reference evidence="2 5" key="2">
    <citation type="submission" date="2020-08" db="EMBL/GenBank/DDBJ databases">
        <title>Genomic Encyclopedia of Type Strains, Phase IV (KMG-IV): sequencing the most valuable type-strain genomes for metagenomic binning, comparative biology and taxonomic classification.</title>
        <authorList>
            <person name="Goeker M."/>
        </authorList>
    </citation>
    <scope>NUCLEOTIDE SEQUENCE [LARGE SCALE GENOMIC DNA]</scope>
    <source>
        <strain evidence="2 5">DSM 8510</strain>
    </source>
</reference>
<dbReference type="RefSeq" id="WP_160760634.1">
    <property type="nucleotide sequence ID" value="NZ_BAAADZ010000010.1"/>
</dbReference>
<accession>A0A6I4UME1</accession>
<dbReference type="Pfam" id="PF03167">
    <property type="entry name" value="UDG"/>
    <property type="match status" value="1"/>
</dbReference>
<dbReference type="InterPro" id="IPR036895">
    <property type="entry name" value="Uracil-DNA_glycosylase-like_sf"/>
</dbReference>
<dbReference type="EMBL" id="WTYB01000002">
    <property type="protein sequence ID" value="MXP38485.1"/>
    <property type="molecule type" value="Genomic_DNA"/>
</dbReference>